<keyword evidence="2" id="KW-1185">Reference proteome</keyword>
<protein>
    <recommendedName>
        <fullName evidence="1">Reverse transcriptase domain-containing protein</fullName>
    </recommendedName>
</protein>
<dbReference type="InterPro" id="IPR000477">
    <property type="entry name" value="RT_dom"/>
</dbReference>
<dbReference type="Gene3D" id="3.60.10.10">
    <property type="entry name" value="Endonuclease/exonuclease/phosphatase"/>
    <property type="match status" value="1"/>
</dbReference>
<dbReference type="PANTHER" id="PTHR33710">
    <property type="entry name" value="BNAC02G09200D PROTEIN"/>
    <property type="match status" value="1"/>
</dbReference>
<dbReference type="RefSeq" id="XP_071933165.1">
    <property type="nucleotide sequence ID" value="XM_072077064.1"/>
</dbReference>
<dbReference type="Pfam" id="PF00078">
    <property type="entry name" value="RVT_1"/>
    <property type="match status" value="1"/>
</dbReference>
<dbReference type="GeneID" id="140035720"/>
<accession>A0ABM4WMZ3</accession>
<gene>
    <name evidence="3" type="primary">LOC140035720</name>
</gene>
<evidence type="ECO:0000313" key="3">
    <source>
        <dbReference type="RefSeq" id="XP_071933165.1"/>
    </source>
</evidence>
<name>A0ABM4WMZ3_COFAR</name>
<organism evidence="2 3">
    <name type="scientific">Coffea arabica</name>
    <name type="common">Arabian coffee</name>
    <dbReference type="NCBI Taxonomy" id="13443"/>
    <lineage>
        <taxon>Eukaryota</taxon>
        <taxon>Viridiplantae</taxon>
        <taxon>Streptophyta</taxon>
        <taxon>Embryophyta</taxon>
        <taxon>Tracheophyta</taxon>
        <taxon>Spermatophyta</taxon>
        <taxon>Magnoliopsida</taxon>
        <taxon>eudicotyledons</taxon>
        <taxon>Gunneridae</taxon>
        <taxon>Pentapetalae</taxon>
        <taxon>asterids</taxon>
        <taxon>lamiids</taxon>
        <taxon>Gentianales</taxon>
        <taxon>Rubiaceae</taxon>
        <taxon>Ixoroideae</taxon>
        <taxon>Gardenieae complex</taxon>
        <taxon>Bertiereae - Coffeeae clade</taxon>
        <taxon>Coffeeae</taxon>
        <taxon>Coffea</taxon>
    </lineage>
</organism>
<dbReference type="InterPro" id="IPR036691">
    <property type="entry name" value="Endo/exonu/phosph_ase_sf"/>
</dbReference>
<dbReference type="Proteomes" id="UP001652660">
    <property type="component" value="Chromosome 2c"/>
</dbReference>
<evidence type="ECO:0000259" key="1">
    <source>
        <dbReference type="Pfam" id="PF00078"/>
    </source>
</evidence>
<dbReference type="PANTHER" id="PTHR33710:SF71">
    <property type="entry name" value="ENDONUCLEASE_EXONUCLEASE_PHOSPHATASE DOMAIN-CONTAINING PROTEIN"/>
    <property type="match status" value="1"/>
</dbReference>
<feature type="domain" description="Reverse transcriptase" evidence="1">
    <location>
        <begin position="411"/>
        <end position="502"/>
    </location>
</feature>
<sequence length="574" mass="64670">MGRLLSTSSALNLELEVLLQSMRSQDGSLLVAHSKKRAICEPKSPLLDMDRIRVKVGMDCALIAEEIYFSYVHAKCTAHERESLWAQLLRDKPETRLWVLVGDFNVIVSAEEKRGGLPFKQSEGVELSQFMSLTEVGDAGFSGSKYTWCNNRQGMARVWKMLDRLLLNSAAMKLKNTVVVQHLGRDPSDHAPLLLSTVTRLNGKPVPFRFLNVWVAKSGFLDVVKESWSTVFTGSPFTVLLGKLQRVKQALRQCNLQEARARLRNALVVEEEFWRQKAHVKWLCDGDRNTRFFQAVVTERRRKSVIHRIRKSDGVWVDDESSICNEAVNFFQTLFTEDGGMTSSDMLEVIPRLLTETDNGMAPSLQEVKDVIFSMGGKSAAGPNGFTSRFSQPPGRFSEKWIDMIWRPISNVWLSMIVNGLPHEFFKSTRGLRQGDPLSPALFIIGAEVISRSLNALAKHKKFKPFRTPSGFPMVTHLAFADDVVIFTSGLKASIQLVKKVVDGYCLVSGQRLPLVYCPRSIGCFLRRQSDIVEERLVVHAYPLVSSSVSSKRSFRVTRKGDGRLLVEFARGWP</sequence>
<dbReference type="SUPFAM" id="SSF56219">
    <property type="entry name" value="DNase I-like"/>
    <property type="match status" value="1"/>
</dbReference>
<reference evidence="3" key="1">
    <citation type="submission" date="2025-08" db="UniProtKB">
        <authorList>
            <consortium name="RefSeq"/>
        </authorList>
    </citation>
    <scope>IDENTIFICATION</scope>
    <source>
        <tissue evidence="3">Leaves</tissue>
    </source>
</reference>
<evidence type="ECO:0000313" key="2">
    <source>
        <dbReference type="Proteomes" id="UP001652660"/>
    </source>
</evidence>
<proteinExistence type="predicted"/>